<feature type="domain" description="Nephrocystin 3-like N-terminal" evidence="2">
    <location>
        <begin position="299"/>
        <end position="436"/>
    </location>
</feature>
<evidence type="ECO:0000313" key="4">
    <source>
        <dbReference type="Proteomes" id="UP001596203"/>
    </source>
</evidence>
<dbReference type="InterPro" id="IPR009003">
    <property type="entry name" value="Peptidase_S1_PA"/>
</dbReference>
<name>A0ABW1KK12_9ACTN</name>
<dbReference type="Pfam" id="PF13365">
    <property type="entry name" value="Trypsin_2"/>
    <property type="match status" value="1"/>
</dbReference>
<sequence>MPRSSGGGPGGVQPDRVAEVLVVASDGARSRGSGYRLDATTVLTAAHVVPHGATVRLRFDADTPQEWSAAATVVWSDGAADVAVLRVGTGGRTDPASATPHPESATRVQAALFGRISADDAVLTCSSMGFPRFKLRTDPEDPAAPGAPARYRDSCHVIGTIPVLSNRREGALEIVVDPPERDDAEPDRSPWEGISGAAVLVDGRIVGLLSRHHRTDGLNRLAAVRVDGWYAQLDAERLGELCRLTGLPATPESLVDVVPARPARSVVEGYLAQVRDIAPERLHDREAELTEVVRFCAGERPYLWWQAGPWAGKSALAAWTVLHPPAGVDVVSFFVTGRLKGQADSDSYTEAIVEQSAALAGEAVPPAVSVAGRDRDRRRLLEVAAERAAERGRRLLIVVDGLDEDDGPSASAGTPSIAALLPSRPHPAIRVMVTSRPHPGIPADVAAEHPLRHSPVLPLAPSRYARDAQSSAMYELKQRLTSTDPRQVDVLAFVTAAGGGLSLDELAALTGHPRYALDTLLGGVFGRSLQHRAGHAGSGRAPQVYLFAHDTLRVMAEQHLAADLAPYRDRIHEWADGYRSRGWPAGTPGYLLSPYSRLLAATGDHRRLAALAVDPARHERLLSDTHGDVVALGEIGTAQQMLAADPSADLATLALLAIRRTQLASRNQAIPVDLPMLWARLGELDRAVALAETIADSERRARAFIRLVGVTGTGDEERDRTLLDKATKAVQKMAGPARSSALAELITVLRGAERWRDATELAVVLAGEHDERTLSELVDALVAAHRWAEAAALLPAFGASGRDSLRAQVARAAAGAGATDEALTQTTAIVDPTRRIMVLSDLVNTYLPREMWDVAARVVRAARAATDVTGQDDPVFLLIRALMGRRRWAQAHAVVADVPDPTVRTRLLVELVGAMADTGDWDVAVRTASTLDDLDLRTRLLADLLAVAPMPDSTPAASLASEIETLTQRLGDRSRGWLLRGLADFWAGSGRWTEAARLAMALPVPEVRATALLPLLAPLFEHAPSWADAVVAEIEAALQQSDDPWWTAESRERLVEGLGRAGRAERAEKLASAIAEPEGRARALIRLAVTCPADPMSQAAGRLAADIEAALGLVDDPFALVRLIEPLAALDPGRAERLGTTILGTAAGFPTERRADLLAALAETCGALMLWKLAREAAAAIEEPNRRADAIAALTRRLIAERLWASAEETAGEVDGPERRLRLLLELMRSAAPADLVQARRTAAECLSLVRLVAGADRRKAYLINLARVEALAAVQSESTSAARARETWAEIRRLLDRAPSAVDWTAICQTLVKALAPMEIGRGQQVLADLTAVVGAIEDPAERSAAFSEFSAVLSALGHWTLARRTALLIGDQDSQGAALAMLGAEMAGARHWVGAEEIAAGLLHPGLRDLLFRWIAVQMATAAPWDVPEWADIGRPATAAGGRYEFFVQQIADPYQRARTRVDIAIVVAAANLERAIPMVAPALDAVAALPDVEQRRTLDAALLEAMDRAGLFTADLTPTSADDRRRMQLMRWLLRPLAESRDWTRLGAAVVIIGAEADSALSALVDAHCEVGVLESAAELMLLIRNDGVRADARARVLAALAAALSQRWARRDFSPTTLTALMTRVSAGGTRLTTDEGRLLLDAGREANGPFRETMLESLFRTLHGAGQWRLAEEAAVAVYDVRLRSDLLGELAAALMPEHPEDAYRIAMAATGLTENLPNMFRRDEALHGLATKLSAAGLWGPAGRAVRLIGDGRLRRESAGELGNGLVRAGLLSEAEQVAADNDPHVHADVLTTVALTLSDQQSAQARRIAESAERLARTVSDQAWQVQVVTELLRALGAVDQDRAGRLAGELPVTIGAIAQPHRSMVLLRIVEALVDGGLTRRAEDLALNITDPYRRARGFLILLGATTSGSEEARRLGAATHECVPTIPHPERRDEILRTLASELGRLGFWSDAERMAATVEQLPLRVRTFATLAEAAAEQSLERAGTFVAIVQETVDDLEPAEREPLLVEVVRAFAAVGEWEEARSVAERINMVEVRARALAFLLSRLPAEQAGEVSTLLLDVLERVDPAAPPEGRPTLLLSVFEALRTTHPDLALRTAIRALVAAERIPDRETRDAHYARVARRLGETGQWHVIGSNLETVTDPYWRAYALVGRLGSAQPHRPEQIEEVLAAPSTVPEQGRRTVLRRALVTALLKAEMWEHAERVARAVEVPAQRAAALTEVAERLAARIPTAPRPAETTTAIRRIARLTLTDGESFAGLTALAQVAPDEVRAVYDTILAADDRNGPD</sequence>
<dbReference type="Pfam" id="PF24883">
    <property type="entry name" value="NPHP3_N"/>
    <property type="match status" value="1"/>
</dbReference>
<dbReference type="SUPFAM" id="SSF50494">
    <property type="entry name" value="Trypsin-like serine proteases"/>
    <property type="match status" value="1"/>
</dbReference>
<dbReference type="EMBL" id="JBHSPR010000055">
    <property type="protein sequence ID" value="MFC6022139.1"/>
    <property type="molecule type" value="Genomic_DNA"/>
</dbReference>
<dbReference type="Gene3D" id="2.40.10.10">
    <property type="entry name" value="Trypsin-like serine proteases"/>
    <property type="match status" value="1"/>
</dbReference>
<evidence type="ECO:0000259" key="2">
    <source>
        <dbReference type="Pfam" id="PF24883"/>
    </source>
</evidence>
<dbReference type="RefSeq" id="WP_377431345.1">
    <property type="nucleotide sequence ID" value="NZ_JBHSPR010000055.1"/>
</dbReference>
<evidence type="ECO:0000256" key="1">
    <source>
        <dbReference type="ARBA" id="ARBA00022737"/>
    </source>
</evidence>
<gene>
    <name evidence="3" type="ORF">ACFP2T_39000</name>
</gene>
<dbReference type="InterPro" id="IPR056884">
    <property type="entry name" value="NPHP3-like_N"/>
</dbReference>
<evidence type="ECO:0000313" key="3">
    <source>
        <dbReference type="EMBL" id="MFC6022139.1"/>
    </source>
</evidence>
<reference evidence="4" key="1">
    <citation type="journal article" date="2019" name="Int. J. Syst. Evol. Microbiol.">
        <title>The Global Catalogue of Microorganisms (GCM) 10K type strain sequencing project: providing services to taxonomists for standard genome sequencing and annotation.</title>
        <authorList>
            <consortium name="The Broad Institute Genomics Platform"/>
            <consortium name="The Broad Institute Genome Sequencing Center for Infectious Disease"/>
            <person name="Wu L."/>
            <person name="Ma J."/>
        </authorList>
    </citation>
    <scope>NUCLEOTIDE SEQUENCE [LARGE SCALE GENOMIC DNA]</scope>
    <source>
        <strain evidence="4">ZS-35-S2</strain>
    </source>
</reference>
<proteinExistence type="predicted"/>
<organism evidence="3 4">
    <name type="scientific">Plantactinospora solaniradicis</name>
    <dbReference type="NCBI Taxonomy" id="1723736"/>
    <lineage>
        <taxon>Bacteria</taxon>
        <taxon>Bacillati</taxon>
        <taxon>Actinomycetota</taxon>
        <taxon>Actinomycetes</taxon>
        <taxon>Micromonosporales</taxon>
        <taxon>Micromonosporaceae</taxon>
        <taxon>Plantactinospora</taxon>
    </lineage>
</organism>
<keyword evidence="4" id="KW-1185">Reference proteome</keyword>
<protein>
    <submittedName>
        <fullName evidence="3">Trypsin-like peptidase domain-containing protein</fullName>
    </submittedName>
</protein>
<accession>A0ABW1KK12</accession>
<keyword evidence="1" id="KW-0677">Repeat</keyword>
<dbReference type="InterPro" id="IPR043504">
    <property type="entry name" value="Peptidase_S1_PA_chymotrypsin"/>
</dbReference>
<comment type="caution">
    <text evidence="3">The sequence shown here is derived from an EMBL/GenBank/DDBJ whole genome shotgun (WGS) entry which is preliminary data.</text>
</comment>
<dbReference type="Proteomes" id="UP001596203">
    <property type="component" value="Unassembled WGS sequence"/>
</dbReference>